<dbReference type="AlphaFoldDB" id="A0A6N7PPV7"/>
<evidence type="ECO:0000313" key="3">
    <source>
        <dbReference type="EMBL" id="MRG94023.1"/>
    </source>
</evidence>
<organism evidence="3 4">
    <name type="scientific">Polyangium spumosum</name>
    <dbReference type="NCBI Taxonomy" id="889282"/>
    <lineage>
        <taxon>Bacteria</taxon>
        <taxon>Pseudomonadati</taxon>
        <taxon>Myxococcota</taxon>
        <taxon>Polyangia</taxon>
        <taxon>Polyangiales</taxon>
        <taxon>Polyangiaceae</taxon>
        <taxon>Polyangium</taxon>
    </lineage>
</organism>
<evidence type="ECO:0008006" key="5">
    <source>
        <dbReference type="Google" id="ProtNLM"/>
    </source>
</evidence>
<dbReference type="OrthoDB" id="5481611at2"/>
<proteinExistence type="predicted"/>
<name>A0A6N7PPV7_9BACT</name>
<dbReference type="RefSeq" id="WP_153820858.1">
    <property type="nucleotide sequence ID" value="NZ_WJIE01000005.1"/>
</dbReference>
<keyword evidence="4" id="KW-1185">Reference proteome</keyword>
<evidence type="ECO:0000256" key="1">
    <source>
        <dbReference type="SAM" id="MobiDB-lite"/>
    </source>
</evidence>
<feature type="chain" id="PRO_5026749118" description="DUF3857 domain-containing protein" evidence="2">
    <location>
        <begin position="19"/>
        <end position="1267"/>
    </location>
</feature>
<sequence>MRLHSARLGLVSAALLLAACGGPTPVVPKAPPWAKLAESFVEALDAEAVDPLASAKYLDAIDRAVANGRDPEALAAVVAALDALAFREVEALGLPGEQAVAYRSRDVMPVVVERLRAAWSAAGERIAESEDPGVLPVMRGLLATALHELAMYVGQDQAAMVWGERRGCAREAAVVAPLDFAALRGLAEPSQIAPAGAFGATYPGARPFFAEVTPYVARANACKLDANATFSLPGVRAVVVDIENPRAQKVYLALSSTSAAVVDVAGTRVLRRGFEAGSSAVTRLGSVELSAGRARVVVRVGQMNDGDEIELDVWGDDGLPLPLRAPSAGDVATVNKAASATPIEITATRSGEAPLALTTAALLGLGEARIAEHLLEERGLPETSSPRVFLLAARATAKADDLPDSKQIERLRAYTEKTLAAWPKAWEALVTRAALTERRRVVEGLADALGELGVRPPSPGTPGTTADKPAAEKSVTDPMTLTYVAAAAKRGQMLDVAEDAYRALETAAPGSPLLARVDTYLHGRVGADAVKAACSGGTSRADLACMYAHQQRGDTRAALAELGRVRRLRSSPDAFRGTEVGLHVLAGDLDAAIAAYDATPPARRRLLDALGFAAGKNRSDLVRPRLERDQRVAVDAPYAIPILRRILALEPDQARELEVEGARLVAADRAENVMPGAGTAVLRHVERYALDAGGVLRYLVYDLRRVSGTTDVAEGAVSYGPAIEANAAQRLLRRRIHKRDGRVVEPDQVAHAAQSHSDLSELEKGDYVEQILEGFVVPDAGGQIVVDGPDLLPARTGVREAEIELRRPASLALGLWSHALLGKPQVRTDKGDEVRVWRIENKEPRRIEDGVPRLEQSVAICFGTQTWANLGRLLDDHVRALEDKDPYVARFAREAAGSVTTPSKALVERVVTAVGKRVKVPGGGELSDVSAMYGTGPQQTTARTVLELGQGSRALVVWRALRELGVDARLAIAETEPFSGAPDFPPHVGRFRYPLVVARLPEGELWIDADVDGPPLPPGRVSPELRGRNAILPDGSLVTVQGDASEKGDEIDIKLALDASGVARGTFSIALRGREAQSLADSLDMVVGTDRREMLRNVVLTWVPWADVEDVELGSSEGSWEVSVRAKIAIFGYSQPETRDGKTWLLPGLEPMHLARGFSSTLASFYASRAGRESALTIDRPLQYRVRRRIELPKGAAIARAPSAVKVAYEGLAASREGTYEAGVIEEAFVLDLPTGTVAASDYDNFVERVRAVDDGFMAGTRVKVSP</sequence>
<evidence type="ECO:0000313" key="4">
    <source>
        <dbReference type="Proteomes" id="UP000440224"/>
    </source>
</evidence>
<gene>
    <name evidence="3" type="ORF">GF068_19175</name>
</gene>
<protein>
    <recommendedName>
        <fullName evidence="5">DUF3857 domain-containing protein</fullName>
    </recommendedName>
</protein>
<dbReference type="EMBL" id="WJIE01000005">
    <property type="protein sequence ID" value="MRG94023.1"/>
    <property type="molecule type" value="Genomic_DNA"/>
</dbReference>
<accession>A0A6N7PPV7</accession>
<feature type="signal peptide" evidence="2">
    <location>
        <begin position="1"/>
        <end position="18"/>
    </location>
</feature>
<evidence type="ECO:0000256" key="2">
    <source>
        <dbReference type="SAM" id="SignalP"/>
    </source>
</evidence>
<dbReference type="PROSITE" id="PS51257">
    <property type="entry name" value="PROKAR_LIPOPROTEIN"/>
    <property type="match status" value="1"/>
</dbReference>
<dbReference type="Proteomes" id="UP000440224">
    <property type="component" value="Unassembled WGS sequence"/>
</dbReference>
<feature type="region of interest" description="Disordered" evidence="1">
    <location>
        <begin position="452"/>
        <end position="473"/>
    </location>
</feature>
<comment type="caution">
    <text evidence="3">The sequence shown here is derived from an EMBL/GenBank/DDBJ whole genome shotgun (WGS) entry which is preliminary data.</text>
</comment>
<keyword evidence="2" id="KW-0732">Signal</keyword>
<reference evidence="3 4" key="1">
    <citation type="submission" date="2019-10" db="EMBL/GenBank/DDBJ databases">
        <title>A soil myxobacterium in the family Polyangiaceae.</title>
        <authorList>
            <person name="Li Y."/>
            <person name="Wang J."/>
        </authorList>
    </citation>
    <scope>NUCLEOTIDE SEQUENCE [LARGE SCALE GENOMIC DNA]</scope>
    <source>
        <strain evidence="3 4">DSM 14734</strain>
    </source>
</reference>